<dbReference type="EMBL" id="JBHSFV010000004">
    <property type="protein sequence ID" value="MFC4634045.1"/>
    <property type="molecule type" value="Genomic_DNA"/>
</dbReference>
<evidence type="ECO:0000256" key="3">
    <source>
        <dbReference type="ARBA" id="ARBA00022827"/>
    </source>
</evidence>
<sequence>METTPTHKNIIIVGGGAAGFFTAINCAISCPNASILILERGKDVLTKVRISGGGRCNVTHAEFVPKELSKKYPRGEKELLGPFHTFMTGDTIAWFEERGVDLKIEEDGRMFPVSNSSATIIDCFLKEANHHGIEICTNHSVQKIKKQGVGWFLETSKNNFTCDSLVIATGSNPKVWKLLEHLDHTITPAVPSLFTFNSKDTRIKDLMGLSKEASVEIVGTKLQSEGSLLITHWGLSGPGILKLSAWGARELAAMNYHFTIKVNWLLYDTSQDVLEKLLVFKQKYAKQSPYTYAQFDIPKRLWQSLLTASRIAEVTKWADLTKNQLLSLSNELTEGLFEIKGKSTFKEEFVTAGGVDLKELNFKTFESKIHQHLYLAGEVLNIDAITGGFNFQNAWTGGYMIAQAIASK</sequence>
<evidence type="ECO:0000313" key="7">
    <source>
        <dbReference type="Proteomes" id="UP001596043"/>
    </source>
</evidence>
<dbReference type="PANTHER" id="PTHR42887">
    <property type="entry name" value="OS12G0638800 PROTEIN"/>
    <property type="match status" value="1"/>
</dbReference>
<organism evidence="6 7">
    <name type="scientific">Dokdonia ponticola</name>
    <dbReference type="NCBI Taxonomy" id="2041041"/>
    <lineage>
        <taxon>Bacteria</taxon>
        <taxon>Pseudomonadati</taxon>
        <taxon>Bacteroidota</taxon>
        <taxon>Flavobacteriia</taxon>
        <taxon>Flavobacteriales</taxon>
        <taxon>Flavobacteriaceae</taxon>
        <taxon>Dokdonia</taxon>
    </lineage>
</organism>
<evidence type="ECO:0000313" key="6">
    <source>
        <dbReference type="EMBL" id="MFC4634045.1"/>
    </source>
</evidence>
<comment type="cofactor">
    <cofactor evidence="1">
        <name>FAD</name>
        <dbReference type="ChEBI" id="CHEBI:57692"/>
    </cofactor>
</comment>
<feature type="domain" description="RsdA/BaiN/AoA(So)-like insert" evidence="5">
    <location>
        <begin position="190"/>
        <end position="350"/>
    </location>
</feature>
<dbReference type="InterPro" id="IPR036188">
    <property type="entry name" value="FAD/NAD-bd_sf"/>
</dbReference>
<dbReference type="SUPFAM" id="SSF51905">
    <property type="entry name" value="FAD/NAD(P)-binding domain"/>
    <property type="match status" value="1"/>
</dbReference>
<keyword evidence="2" id="KW-0285">Flavoprotein</keyword>
<reference evidence="7" key="1">
    <citation type="journal article" date="2019" name="Int. J. Syst. Evol. Microbiol.">
        <title>The Global Catalogue of Microorganisms (GCM) 10K type strain sequencing project: providing services to taxonomists for standard genome sequencing and annotation.</title>
        <authorList>
            <consortium name="The Broad Institute Genomics Platform"/>
            <consortium name="The Broad Institute Genome Sequencing Center for Infectious Disease"/>
            <person name="Wu L."/>
            <person name="Ma J."/>
        </authorList>
    </citation>
    <scope>NUCLEOTIDE SEQUENCE [LARGE SCALE GENOMIC DNA]</scope>
    <source>
        <strain evidence="7">YJ-61-S</strain>
    </source>
</reference>
<evidence type="ECO:0000256" key="2">
    <source>
        <dbReference type="ARBA" id="ARBA00022630"/>
    </source>
</evidence>
<evidence type="ECO:0000259" key="4">
    <source>
        <dbReference type="Pfam" id="PF03486"/>
    </source>
</evidence>
<proteinExistence type="predicted"/>
<dbReference type="Gene3D" id="1.10.8.260">
    <property type="entry name" value="HI0933 insert domain-like"/>
    <property type="match status" value="1"/>
</dbReference>
<dbReference type="SUPFAM" id="SSF160996">
    <property type="entry name" value="HI0933 insert domain-like"/>
    <property type="match status" value="1"/>
</dbReference>
<dbReference type="NCBIfam" id="TIGR00275">
    <property type="entry name" value="aminoacetone oxidase family FAD-binding enzyme"/>
    <property type="match status" value="1"/>
</dbReference>
<keyword evidence="7" id="KW-1185">Reference proteome</keyword>
<dbReference type="Proteomes" id="UP001596043">
    <property type="component" value="Unassembled WGS sequence"/>
</dbReference>
<name>A0ABV9HX12_9FLAO</name>
<evidence type="ECO:0000259" key="5">
    <source>
        <dbReference type="Pfam" id="PF22780"/>
    </source>
</evidence>
<dbReference type="Gene3D" id="2.40.30.10">
    <property type="entry name" value="Translation factors"/>
    <property type="match status" value="1"/>
</dbReference>
<dbReference type="Pfam" id="PF03486">
    <property type="entry name" value="HI0933_like"/>
    <property type="match status" value="1"/>
</dbReference>
<dbReference type="InterPro" id="IPR055178">
    <property type="entry name" value="RsdA/BaiN/AoA(So)-like_dom"/>
</dbReference>
<dbReference type="PANTHER" id="PTHR42887:SF2">
    <property type="entry name" value="OS12G0638800 PROTEIN"/>
    <property type="match status" value="1"/>
</dbReference>
<dbReference type="InterPro" id="IPR023166">
    <property type="entry name" value="BaiN-like_dom_sf"/>
</dbReference>
<feature type="domain" description="RsdA/BaiN/AoA(So)-like Rossmann fold-like" evidence="4">
    <location>
        <begin position="9"/>
        <end position="403"/>
    </location>
</feature>
<dbReference type="PRINTS" id="PR00411">
    <property type="entry name" value="PNDRDTASEI"/>
</dbReference>
<dbReference type="Gene3D" id="3.50.50.60">
    <property type="entry name" value="FAD/NAD(P)-binding domain"/>
    <property type="match status" value="1"/>
</dbReference>
<evidence type="ECO:0000256" key="1">
    <source>
        <dbReference type="ARBA" id="ARBA00001974"/>
    </source>
</evidence>
<keyword evidence="3" id="KW-0274">FAD</keyword>
<dbReference type="RefSeq" id="WP_379978269.1">
    <property type="nucleotide sequence ID" value="NZ_JBHSFV010000004.1"/>
</dbReference>
<dbReference type="InterPro" id="IPR004792">
    <property type="entry name" value="BaiN-like"/>
</dbReference>
<gene>
    <name evidence="6" type="ORF">ACFO3O_09010</name>
</gene>
<accession>A0ABV9HX12</accession>
<comment type="caution">
    <text evidence="6">The sequence shown here is derived from an EMBL/GenBank/DDBJ whole genome shotgun (WGS) entry which is preliminary data.</text>
</comment>
<dbReference type="Pfam" id="PF22780">
    <property type="entry name" value="HI0933_like_1st"/>
    <property type="match status" value="1"/>
</dbReference>
<dbReference type="InterPro" id="IPR057661">
    <property type="entry name" value="RsdA/BaiN/AoA(So)_Rossmann"/>
</dbReference>
<protein>
    <submittedName>
        <fullName evidence="6">NAD(P)/FAD-dependent oxidoreductase</fullName>
    </submittedName>
</protein>
<dbReference type="PRINTS" id="PR00368">
    <property type="entry name" value="FADPNR"/>
</dbReference>